<dbReference type="PANTHER" id="PTHR40278:SF2">
    <property type="entry name" value="TYPE IV PILUS INNER MEMBRANE COMPONENT PILN"/>
    <property type="match status" value="1"/>
</dbReference>
<keyword evidence="3" id="KW-0812">Transmembrane</keyword>
<dbReference type="Pfam" id="PF05137">
    <property type="entry name" value="PilN"/>
    <property type="match status" value="1"/>
</dbReference>
<feature type="compositionally biased region" description="Basic and acidic residues" evidence="2">
    <location>
        <begin position="182"/>
        <end position="194"/>
    </location>
</feature>
<comment type="caution">
    <text evidence="4">The sequence shown here is derived from an EMBL/GenBank/DDBJ whole genome shotgun (WGS) entry which is preliminary data.</text>
</comment>
<dbReference type="AlphaFoldDB" id="A0A2W4SPV5"/>
<dbReference type="GO" id="GO:0043107">
    <property type="term" value="P:type IV pilus-dependent motility"/>
    <property type="evidence" value="ECO:0007669"/>
    <property type="project" value="TreeGrafter"/>
</dbReference>
<proteinExistence type="predicted"/>
<dbReference type="PANTHER" id="PTHR40278">
    <property type="entry name" value="DNA UTILIZATION PROTEIN HOFN"/>
    <property type="match status" value="1"/>
</dbReference>
<reference evidence="4 5" key="1">
    <citation type="journal article" date="2018" name="Aquat. Microb. Ecol.">
        <title>Gammaproteobacterial methanotrophs dominate.</title>
        <authorList>
            <person name="Rissanen A.J."/>
            <person name="Saarenheimo J."/>
            <person name="Tiirola M."/>
            <person name="Peura S."/>
            <person name="Aalto S.L."/>
            <person name="Karvinen A."/>
            <person name="Nykanen H."/>
        </authorList>
    </citation>
    <scope>NUCLEOTIDE SEQUENCE [LARGE SCALE GENOMIC DNA]</scope>
    <source>
        <strain evidence="4">AMbin10</strain>
    </source>
</reference>
<dbReference type="EMBL" id="QJPH01000412">
    <property type="protein sequence ID" value="PZN74834.1"/>
    <property type="molecule type" value="Genomic_DNA"/>
</dbReference>
<dbReference type="InterPro" id="IPR052534">
    <property type="entry name" value="Extracell_DNA_Util/SecSys_Comp"/>
</dbReference>
<dbReference type="Proteomes" id="UP000249396">
    <property type="component" value="Unassembled WGS sequence"/>
</dbReference>
<feature type="transmembrane region" description="Helical" evidence="3">
    <location>
        <begin position="21"/>
        <end position="41"/>
    </location>
</feature>
<evidence type="ECO:0000313" key="5">
    <source>
        <dbReference type="Proteomes" id="UP000249396"/>
    </source>
</evidence>
<gene>
    <name evidence="4" type="ORF">DM484_20320</name>
</gene>
<evidence type="ECO:0000256" key="3">
    <source>
        <dbReference type="SAM" id="Phobius"/>
    </source>
</evidence>
<organism evidence="4 5">
    <name type="scientific">Candidatus Methylumidiphilus alinenensis</name>
    <dbReference type="NCBI Taxonomy" id="2202197"/>
    <lineage>
        <taxon>Bacteria</taxon>
        <taxon>Pseudomonadati</taxon>
        <taxon>Pseudomonadota</taxon>
        <taxon>Gammaproteobacteria</taxon>
        <taxon>Methylococcales</taxon>
        <taxon>Candidatus Methylumidiphilus</taxon>
    </lineage>
</organism>
<keyword evidence="3" id="KW-1133">Transmembrane helix</keyword>
<name>A0A2W4SPV5_9GAMM</name>
<feature type="coiled-coil region" evidence="1">
    <location>
        <begin position="64"/>
        <end position="91"/>
    </location>
</feature>
<feature type="region of interest" description="Disordered" evidence="2">
    <location>
        <begin position="166"/>
        <end position="194"/>
    </location>
</feature>
<evidence type="ECO:0000256" key="1">
    <source>
        <dbReference type="SAM" id="Coils"/>
    </source>
</evidence>
<dbReference type="InterPro" id="IPR007813">
    <property type="entry name" value="PilN"/>
</dbReference>
<accession>A0A2W4SPV5</accession>
<protein>
    <submittedName>
        <fullName evidence="4">Pilus assembly protein PilN</fullName>
    </submittedName>
</protein>
<evidence type="ECO:0000313" key="4">
    <source>
        <dbReference type="EMBL" id="PZN74834.1"/>
    </source>
</evidence>
<keyword evidence="3" id="KW-0472">Membrane</keyword>
<dbReference type="GO" id="GO:0043683">
    <property type="term" value="P:type IV pilus assembly"/>
    <property type="evidence" value="ECO:0007669"/>
    <property type="project" value="TreeGrafter"/>
</dbReference>
<sequence>MAHLNLLPWRAELRRQQQKDFITVTAFGVLITLLLLLLLHLDINSRIDYQSERNKYIQSEIASLDSKIKEIQDLEIKRKRLLAKMEVIQELQASRPEIVHLFDELGRTIPEGLYLTDLSQSDKNLIVNGMAQSNARISAYMRNLESSAWLKDPVLNIIETKVESKDNRKERQSRFTLQIKQATEKTEDKRKGAS</sequence>
<evidence type="ECO:0000256" key="2">
    <source>
        <dbReference type="SAM" id="MobiDB-lite"/>
    </source>
</evidence>
<keyword evidence="1" id="KW-0175">Coiled coil</keyword>